<dbReference type="AlphaFoldDB" id="A0A974SC88"/>
<dbReference type="EMBL" id="CP068595">
    <property type="protein sequence ID" value="QQZ59966.1"/>
    <property type="molecule type" value="Genomic_DNA"/>
</dbReference>
<accession>A0A974SC88</accession>
<dbReference type="KEGG" id="pson:JI735_25885"/>
<organism evidence="1 2">
    <name type="scientific">Paenibacillus sonchi</name>
    <dbReference type="NCBI Taxonomy" id="373687"/>
    <lineage>
        <taxon>Bacteria</taxon>
        <taxon>Bacillati</taxon>
        <taxon>Bacillota</taxon>
        <taxon>Bacilli</taxon>
        <taxon>Bacillales</taxon>
        <taxon>Paenibacillaceae</taxon>
        <taxon>Paenibacillus</taxon>
        <taxon>Paenibacillus sonchi group</taxon>
    </lineage>
</organism>
<proteinExistence type="predicted"/>
<sequence>MSVVNEQGELLQANSNVVIVRSGDSLPGARRCIQPQNIPLRRKLVVS</sequence>
<keyword evidence="2" id="KW-1185">Reference proteome</keyword>
<dbReference type="RefSeq" id="WP_202676573.1">
    <property type="nucleotide sequence ID" value="NZ_CP068595.1"/>
</dbReference>
<evidence type="ECO:0000313" key="2">
    <source>
        <dbReference type="Proteomes" id="UP000595841"/>
    </source>
</evidence>
<evidence type="ECO:0000313" key="1">
    <source>
        <dbReference type="EMBL" id="QQZ59966.1"/>
    </source>
</evidence>
<gene>
    <name evidence="1" type="ORF">JI735_25885</name>
</gene>
<name>A0A974SC88_9BACL</name>
<dbReference type="Proteomes" id="UP000595841">
    <property type="component" value="Chromosome"/>
</dbReference>
<protein>
    <submittedName>
        <fullName evidence="1">Uncharacterized protein</fullName>
    </submittedName>
</protein>
<reference evidence="1 2" key="1">
    <citation type="submission" date="2021-01" db="EMBL/GenBank/DDBJ databases">
        <title>Whole genome sequence of Paenibacillus sonchi LMG 24727 for comparative genomics.</title>
        <authorList>
            <person name="Lee G."/>
            <person name="Kim M.-J."/>
            <person name="Lim K."/>
            <person name="Shin J.-H."/>
        </authorList>
    </citation>
    <scope>NUCLEOTIDE SEQUENCE [LARGE SCALE GENOMIC DNA]</scope>
    <source>
        <strain evidence="1 2">LMG 24727</strain>
    </source>
</reference>